<accession>A0A1H3H261</accession>
<dbReference type="RefSeq" id="WP_089880269.1">
    <property type="nucleotide sequence ID" value="NZ_FNPF01000003.1"/>
</dbReference>
<dbReference type="Proteomes" id="UP000199286">
    <property type="component" value="Unassembled WGS sequence"/>
</dbReference>
<evidence type="ECO:0000313" key="2">
    <source>
        <dbReference type="Proteomes" id="UP000199286"/>
    </source>
</evidence>
<name>A0A1H3H261_9RHOB</name>
<keyword evidence="2" id="KW-1185">Reference proteome</keyword>
<protein>
    <submittedName>
        <fullName evidence="1">Sarcosine oxidase subunit gamma</fullName>
    </submittedName>
</protein>
<reference evidence="1 2" key="1">
    <citation type="submission" date="2016-10" db="EMBL/GenBank/DDBJ databases">
        <authorList>
            <person name="de Groot N.N."/>
        </authorList>
    </citation>
    <scope>NUCLEOTIDE SEQUENCE [LARGE SCALE GENOMIC DNA]</scope>
    <source>
        <strain evidence="1 2">DSM 26880</strain>
    </source>
</reference>
<dbReference type="EMBL" id="FNPF01000003">
    <property type="protein sequence ID" value="SDY09616.1"/>
    <property type="molecule type" value="Genomic_DNA"/>
</dbReference>
<sequence length="189" mass="19836">MSDPVLPLGGARFDGLIAVEEVPQGMVALRGSLDAEAVKAAVTELTGAAMPDPLRATRQGDHALLWMAPDELLILLPRADGPQAARDLADTLSGEHALVTDVSDARAVFALSGDDGRLRETLAKLTSADLSPGAFAPGTVRRTRLAQIPAALWLTEPGVARVLCFRSVARYAFDLLSEAGREGSAVEVL</sequence>
<dbReference type="Gene3D" id="3.30.1360.120">
    <property type="entry name" value="Probable tRNA modification gtpase trme, domain 1"/>
    <property type="match status" value="1"/>
</dbReference>
<dbReference type="OrthoDB" id="9814782at2"/>
<dbReference type="InterPro" id="IPR027266">
    <property type="entry name" value="TrmE/GcvT-like"/>
</dbReference>
<dbReference type="AlphaFoldDB" id="A0A1H3H261"/>
<evidence type="ECO:0000313" key="1">
    <source>
        <dbReference type="EMBL" id="SDY09616.1"/>
    </source>
</evidence>
<dbReference type="STRING" id="321339.SAMN05444340_103186"/>
<gene>
    <name evidence="1" type="ORF">SAMN05444340_103186</name>
</gene>
<dbReference type="Pfam" id="PF04268">
    <property type="entry name" value="SoxG"/>
    <property type="match status" value="1"/>
</dbReference>
<dbReference type="InterPro" id="IPR007375">
    <property type="entry name" value="SoxG"/>
</dbReference>
<proteinExistence type="predicted"/>
<dbReference type="Gene3D" id="3.30.70.1520">
    <property type="entry name" value="Heterotetrameric sarcosine oxidase"/>
    <property type="match status" value="1"/>
</dbReference>
<dbReference type="SUPFAM" id="SSF103025">
    <property type="entry name" value="Folate-binding domain"/>
    <property type="match status" value="1"/>
</dbReference>
<organism evidence="1 2">
    <name type="scientific">Citreimonas salinaria</name>
    <dbReference type="NCBI Taxonomy" id="321339"/>
    <lineage>
        <taxon>Bacteria</taxon>
        <taxon>Pseudomonadati</taxon>
        <taxon>Pseudomonadota</taxon>
        <taxon>Alphaproteobacteria</taxon>
        <taxon>Rhodobacterales</taxon>
        <taxon>Roseobacteraceae</taxon>
        <taxon>Citreimonas</taxon>
    </lineage>
</organism>